<dbReference type="EMBL" id="AMGV01000001">
    <property type="protein sequence ID" value="KEF62825.1"/>
    <property type="molecule type" value="Genomic_DNA"/>
</dbReference>
<name>A0A072Q4K9_9EURO</name>
<feature type="transmembrane region" description="Helical" evidence="2">
    <location>
        <begin position="126"/>
        <end position="148"/>
    </location>
</feature>
<reference evidence="3 4" key="1">
    <citation type="submission" date="2013-03" db="EMBL/GenBank/DDBJ databases">
        <title>The Genome Sequence of Exophiala aquamarina CBS 119918.</title>
        <authorList>
            <consortium name="The Broad Institute Genomics Platform"/>
            <person name="Cuomo C."/>
            <person name="de Hoog S."/>
            <person name="Gorbushina A."/>
            <person name="Walker B."/>
            <person name="Young S.K."/>
            <person name="Zeng Q."/>
            <person name="Gargeya S."/>
            <person name="Fitzgerald M."/>
            <person name="Haas B."/>
            <person name="Abouelleil A."/>
            <person name="Allen A.W."/>
            <person name="Alvarado L."/>
            <person name="Arachchi H.M."/>
            <person name="Berlin A.M."/>
            <person name="Chapman S.B."/>
            <person name="Gainer-Dewar J."/>
            <person name="Goldberg J."/>
            <person name="Griggs A."/>
            <person name="Gujja S."/>
            <person name="Hansen M."/>
            <person name="Howarth C."/>
            <person name="Imamovic A."/>
            <person name="Ireland A."/>
            <person name="Larimer J."/>
            <person name="McCowan C."/>
            <person name="Murphy C."/>
            <person name="Pearson M."/>
            <person name="Poon T.W."/>
            <person name="Priest M."/>
            <person name="Roberts A."/>
            <person name="Saif S."/>
            <person name="Shea T."/>
            <person name="Sisk P."/>
            <person name="Sykes S."/>
            <person name="Wortman J."/>
            <person name="Nusbaum C."/>
            <person name="Birren B."/>
        </authorList>
    </citation>
    <scope>NUCLEOTIDE SEQUENCE [LARGE SCALE GENOMIC DNA]</scope>
    <source>
        <strain evidence="3 4">CBS 119918</strain>
    </source>
</reference>
<evidence type="ECO:0000256" key="1">
    <source>
        <dbReference type="SAM" id="MobiDB-lite"/>
    </source>
</evidence>
<dbReference type="PANTHER" id="PTHR35179:SF1">
    <property type="entry name" value="INTEGRAL MEMBRANE PROTEIN"/>
    <property type="match status" value="1"/>
</dbReference>
<feature type="compositionally biased region" description="Polar residues" evidence="1">
    <location>
        <begin position="262"/>
        <end position="271"/>
    </location>
</feature>
<evidence type="ECO:0000313" key="4">
    <source>
        <dbReference type="Proteomes" id="UP000027920"/>
    </source>
</evidence>
<keyword evidence="2" id="KW-1133">Transmembrane helix</keyword>
<feature type="transmembrane region" description="Helical" evidence="2">
    <location>
        <begin position="58"/>
        <end position="80"/>
    </location>
</feature>
<keyword evidence="2" id="KW-0472">Membrane</keyword>
<dbReference type="AlphaFoldDB" id="A0A072Q4K9"/>
<organism evidence="3 4">
    <name type="scientific">Exophiala aquamarina CBS 119918</name>
    <dbReference type="NCBI Taxonomy" id="1182545"/>
    <lineage>
        <taxon>Eukaryota</taxon>
        <taxon>Fungi</taxon>
        <taxon>Dikarya</taxon>
        <taxon>Ascomycota</taxon>
        <taxon>Pezizomycotina</taxon>
        <taxon>Eurotiomycetes</taxon>
        <taxon>Chaetothyriomycetidae</taxon>
        <taxon>Chaetothyriales</taxon>
        <taxon>Herpotrichiellaceae</taxon>
        <taxon>Exophiala</taxon>
    </lineage>
</organism>
<comment type="caution">
    <text evidence="3">The sequence shown here is derived from an EMBL/GenBank/DDBJ whole genome shotgun (WGS) entry which is preliminary data.</text>
</comment>
<gene>
    <name evidence="3" type="ORF">A1O9_00798</name>
</gene>
<feature type="transmembrane region" description="Helical" evidence="2">
    <location>
        <begin position="20"/>
        <end position="38"/>
    </location>
</feature>
<keyword evidence="2" id="KW-0812">Transmembrane</keyword>
<feature type="region of interest" description="Disordered" evidence="1">
    <location>
        <begin position="262"/>
        <end position="353"/>
    </location>
</feature>
<dbReference type="HOGENOM" id="CLU_041445_2_1_1"/>
<evidence type="ECO:0000313" key="3">
    <source>
        <dbReference type="EMBL" id="KEF62825.1"/>
    </source>
</evidence>
<proteinExistence type="predicted"/>
<dbReference type="Proteomes" id="UP000027920">
    <property type="component" value="Unassembled WGS sequence"/>
</dbReference>
<evidence type="ECO:0000256" key="2">
    <source>
        <dbReference type="SAM" id="Phobius"/>
    </source>
</evidence>
<dbReference type="VEuPathDB" id="FungiDB:A1O9_00798"/>
<accession>A0A072Q4K9</accession>
<dbReference type="PANTHER" id="PTHR35179">
    <property type="entry name" value="PROTEIN CBG02620"/>
    <property type="match status" value="1"/>
</dbReference>
<feature type="transmembrane region" description="Helical" evidence="2">
    <location>
        <begin position="86"/>
        <end position="105"/>
    </location>
</feature>
<feature type="transmembrane region" description="Helical" evidence="2">
    <location>
        <begin position="168"/>
        <end position="186"/>
    </location>
</feature>
<keyword evidence="4" id="KW-1185">Reference proteome</keyword>
<protein>
    <submittedName>
        <fullName evidence="3">Uncharacterized protein</fullName>
    </submittedName>
</protein>
<dbReference type="RefSeq" id="XP_013265415.1">
    <property type="nucleotide sequence ID" value="XM_013409961.1"/>
</dbReference>
<sequence>MAGFLIPPWYKTVAPGPEDMYIASIVWGFTLSCGVFSASKAVRQSSVGWKRSRRLTPYAIMVWLELLASSTMGILTWLYLHGNLQPSFQLFFLLVCLWVVQIQMLMQIIINRISLLIRDQHRVRNLKWIVAAVLGAINISVFCIWIPARLQISEKIIFVNEIWDRIEKVIFLLVDSGLSLYFIYLVRAKLLANGLTKYMVLFKFTLVMVAFSLSLDVALIGTMSLPNGFVYVQFHPLVYLLKLHIEMKIADLIAKVVRATSSDARPSTSGGTELRANRRTITMPRDQNGSKGYSAHVTANAPDRYHGHEDLGDDQSPHEFGGIRKTISTTVVQKVSDEDEIGSESSSTRHLKK</sequence>
<dbReference type="OrthoDB" id="4133757at2759"/>
<feature type="transmembrane region" description="Helical" evidence="2">
    <location>
        <begin position="198"/>
        <end position="222"/>
    </location>
</feature>
<dbReference type="GeneID" id="25275749"/>